<keyword evidence="1" id="KW-1133">Transmembrane helix</keyword>
<name>A0A975L9A3_9ACTN</name>
<gene>
    <name evidence="2" type="ORF">KGD82_24225</name>
</gene>
<dbReference type="Proteomes" id="UP000682416">
    <property type="component" value="Chromosome"/>
</dbReference>
<dbReference type="KEGG" id="nec:KGD82_24225"/>
<keyword evidence="1" id="KW-0472">Membrane</keyword>
<evidence type="ECO:0000313" key="2">
    <source>
        <dbReference type="EMBL" id="QVJ01238.1"/>
    </source>
</evidence>
<keyword evidence="1" id="KW-0812">Transmembrane</keyword>
<dbReference type="AlphaFoldDB" id="A0A975L9A3"/>
<evidence type="ECO:0000256" key="1">
    <source>
        <dbReference type="SAM" id="Phobius"/>
    </source>
</evidence>
<protein>
    <submittedName>
        <fullName evidence="2">Uncharacterized protein</fullName>
    </submittedName>
</protein>
<keyword evidence="3" id="KW-1185">Reference proteome</keyword>
<feature type="transmembrane region" description="Helical" evidence="1">
    <location>
        <begin position="27"/>
        <end position="49"/>
    </location>
</feature>
<reference evidence="2" key="1">
    <citation type="submission" date="2021-05" db="EMBL/GenBank/DDBJ databases">
        <authorList>
            <person name="Kaiqin L."/>
            <person name="Jian G."/>
        </authorList>
    </citation>
    <scope>NUCLEOTIDE SEQUENCE</scope>
    <source>
        <strain evidence="2">HDS5</strain>
    </source>
</reference>
<dbReference type="EMBL" id="CP074402">
    <property type="protein sequence ID" value="QVJ01238.1"/>
    <property type="molecule type" value="Genomic_DNA"/>
</dbReference>
<evidence type="ECO:0000313" key="3">
    <source>
        <dbReference type="Proteomes" id="UP000682416"/>
    </source>
</evidence>
<proteinExistence type="predicted"/>
<accession>A0A975L9A3</accession>
<organism evidence="2 3">
    <name type="scientific">Nocardiopsis eucommiae</name>
    <dbReference type="NCBI Taxonomy" id="2831970"/>
    <lineage>
        <taxon>Bacteria</taxon>
        <taxon>Bacillati</taxon>
        <taxon>Actinomycetota</taxon>
        <taxon>Actinomycetes</taxon>
        <taxon>Streptosporangiales</taxon>
        <taxon>Nocardiopsidaceae</taxon>
        <taxon>Nocardiopsis</taxon>
    </lineage>
</organism>
<sequence>MLVEALLTLLLLALCRGWKTRGTAVLCAAALVLPLAFGVAALFMLVWVASGDY</sequence>